<evidence type="ECO:0000259" key="3">
    <source>
        <dbReference type="Pfam" id="PF00156"/>
    </source>
</evidence>
<dbReference type="Pfam" id="PF00156">
    <property type="entry name" value="Pribosyltran"/>
    <property type="match status" value="1"/>
</dbReference>
<dbReference type="PANTHER" id="PTHR43864:SF1">
    <property type="entry name" value="XANTHINE PHOSPHORIBOSYLTRANSFERASE"/>
    <property type="match status" value="1"/>
</dbReference>
<protein>
    <recommendedName>
        <fullName evidence="3">Phosphoribosyltransferase domain-containing protein</fullName>
    </recommendedName>
</protein>
<dbReference type="InterPro" id="IPR029057">
    <property type="entry name" value="PRTase-like"/>
</dbReference>
<keyword evidence="2" id="KW-0660">Purine salvage</keyword>
<organism evidence="4">
    <name type="scientific">Candidatus Heimdallarchaeum aukensis</name>
    <dbReference type="NCBI Taxonomy" id="2876573"/>
    <lineage>
        <taxon>Archaea</taxon>
        <taxon>Promethearchaeati</taxon>
        <taxon>Candidatus Heimdallarchaeota</taxon>
        <taxon>Candidatus Heimdallarchaeia (ex Rinke et al. 2021) (nom. nud.)</taxon>
        <taxon>Candidatus Heimdallarchaeales</taxon>
        <taxon>Candidatus Heimdallarchaeaceae</taxon>
        <taxon>Candidatus Heimdallarchaeum</taxon>
    </lineage>
</organism>
<dbReference type="InterPro" id="IPR000836">
    <property type="entry name" value="PRTase_dom"/>
</dbReference>
<dbReference type="Gene3D" id="3.40.50.2020">
    <property type="match status" value="1"/>
</dbReference>
<keyword evidence="1" id="KW-0808">Transferase</keyword>
<name>A0A9Y1FM74_9ARCH</name>
<reference evidence="4" key="1">
    <citation type="journal article" date="2022" name="Nat. Microbiol.">
        <title>Unique mobile elements and scalable gene flow at the prokaryote-eukaryote boundary revealed by circularized Asgard archaea genomes.</title>
        <authorList>
            <person name="Wu F."/>
            <person name="Speth D.R."/>
            <person name="Philosof A."/>
            <person name="Cremiere A."/>
            <person name="Narayanan A."/>
            <person name="Barco R.A."/>
            <person name="Connon S.A."/>
            <person name="Amend J.P."/>
            <person name="Antoshechkin I.A."/>
            <person name="Orphan V.J."/>
        </authorList>
    </citation>
    <scope>NUCLEOTIDE SEQUENCE</scope>
    <source>
        <strain evidence="4">PM71</strain>
    </source>
</reference>
<dbReference type="InterPro" id="IPR050118">
    <property type="entry name" value="Pur/Pyrimidine_PRTase"/>
</dbReference>
<proteinExistence type="predicted"/>
<dbReference type="CDD" id="cd06223">
    <property type="entry name" value="PRTases_typeI"/>
    <property type="match status" value="1"/>
</dbReference>
<dbReference type="Proteomes" id="UP001201020">
    <property type="component" value="Chromosome"/>
</dbReference>
<dbReference type="PANTHER" id="PTHR43864">
    <property type="entry name" value="HYPOXANTHINE/GUANINE PHOSPHORIBOSYLTRANSFERASE"/>
    <property type="match status" value="1"/>
</dbReference>
<gene>
    <name evidence="4" type="ORF">K9W45_06555</name>
</gene>
<accession>A0A9Y1FM74</accession>
<evidence type="ECO:0000256" key="1">
    <source>
        <dbReference type="ARBA" id="ARBA00022679"/>
    </source>
</evidence>
<sequence>MSSLDSYFDAKEKLMVLNLLRMVFKKFTTLEDLKTYLDNKGVEISIANLSRYINGKALPKSKLKDKLLEVLVGNRELGLDIDLLTHKHIEIWPSEYGIAVNNGHLLNDSKALNAILFMAIYKQFIPTDVDKVITAEVDGIVIASTLAHLLNIDCVYARKKKPTGSFRCLSEDIQSATASRIETLYFPEKYIRKNERVIIIDDIIRSGSTQKALVNLVRKAGGIPVKVIILIGIGSHWEKITKLSNIPFKALTVVPRSET</sequence>
<dbReference type="AlphaFoldDB" id="A0A9Y1FM74"/>
<evidence type="ECO:0000313" key="4">
    <source>
        <dbReference type="EMBL" id="UJG42115.1"/>
    </source>
</evidence>
<dbReference type="EMBL" id="CP084166">
    <property type="protein sequence ID" value="UJG42115.1"/>
    <property type="molecule type" value="Genomic_DNA"/>
</dbReference>
<evidence type="ECO:0000256" key="2">
    <source>
        <dbReference type="ARBA" id="ARBA00022726"/>
    </source>
</evidence>
<feature type="domain" description="Phosphoribosyltransferase" evidence="3">
    <location>
        <begin position="116"/>
        <end position="242"/>
    </location>
</feature>
<dbReference type="GO" id="GO:0006166">
    <property type="term" value="P:purine ribonucleoside salvage"/>
    <property type="evidence" value="ECO:0007669"/>
    <property type="project" value="UniProtKB-KW"/>
</dbReference>
<dbReference type="SUPFAM" id="SSF53271">
    <property type="entry name" value="PRTase-like"/>
    <property type="match status" value="1"/>
</dbReference>
<dbReference type="GO" id="GO:0016740">
    <property type="term" value="F:transferase activity"/>
    <property type="evidence" value="ECO:0007669"/>
    <property type="project" value="UniProtKB-KW"/>
</dbReference>